<feature type="compositionally biased region" description="Polar residues" evidence="1">
    <location>
        <begin position="1"/>
        <end position="24"/>
    </location>
</feature>
<sequence>FESVSQSVNQTVRQPVGQPVSQKVSQEERGDRPKVAPPLRAPGQPRVRRLPGPVRALLGREVPELRAALRPGRRGRRGGRRPTRRRCAAPRPAPPPHLFRRLARPRRARRR</sequence>
<evidence type="ECO:0000313" key="3">
    <source>
        <dbReference type="Proteomes" id="UP001189429"/>
    </source>
</evidence>
<gene>
    <name evidence="2" type="ORF">PCOR1329_LOCUS7527</name>
</gene>
<accession>A0ABN9Q361</accession>
<dbReference type="Proteomes" id="UP001189429">
    <property type="component" value="Unassembled WGS sequence"/>
</dbReference>
<evidence type="ECO:0000256" key="1">
    <source>
        <dbReference type="SAM" id="MobiDB-lite"/>
    </source>
</evidence>
<feature type="region of interest" description="Disordered" evidence="1">
    <location>
        <begin position="1"/>
        <end position="111"/>
    </location>
</feature>
<protein>
    <submittedName>
        <fullName evidence="2">Uncharacterized protein</fullName>
    </submittedName>
</protein>
<comment type="caution">
    <text evidence="2">The sequence shown here is derived from an EMBL/GenBank/DDBJ whole genome shotgun (WGS) entry which is preliminary data.</text>
</comment>
<feature type="compositionally biased region" description="Basic residues" evidence="1">
    <location>
        <begin position="71"/>
        <end position="88"/>
    </location>
</feature>
<keyword evidence="3" id="KW-1185">Reference proteome</keyword>
<dbReference type="EMBL" id="CAUYUJ010002038">
    <property type="protein sequence ID" value="CAK0798884.1"/>
    <property type="molecule type" value="Genomic_DNA"/>
</dbReference>
<feature type="non-terminal residue" evidence="2">
    <location>
        <position position="1"/>
    </location>
</feature>
<name>A0ABN9Q361_9DINO</name>
<organism evidence="2 3">
    <name type="scientific">Prorocentrum cordatum</name>
    <dbReference type="NCBI Taxonomy" id="2364126"/>
    <lineage>
        <taxon>Eukaryota</taxon>
        <taxon>Sar</taxon>
        <taxon>Alveolata</taxon>
        <taxon>Dinophyceae</taxon>
        <taxon>Prorocentrales</taxon>
        <taxon>Prorocentraceae</taxon>
        <taxon>Prorocentrum</taxon>
    </lineage>
</organism>
<feature type="compositionally biased region" description="Basic and acidic residues" evidence="1">
    <location>
        <begin position="25"/>
        <end position="34"/>
    </location>
</feature>
<proteinExistence type="predicted"/>
<feature type="non-terminal residue" evidence="2">
    <location>
        <position position="111"/>
    </location>
</feature>
<reference evidence="2" key="1">
    <citation type="submission" date="2023-10" db="EMBL/GenBank/DDBJ databases">
        <authorList>
            <person name="Chen Y."/>
            <person name="Shah S."/>
            <person name="Dougan E. K."/>
            <person name="Thang M."/>
            <person name="Chan C."/>
        </authorList>
    </citation>
    <scope>NUCLEOTIDE SEQUENCE [LARGE SCALE GENOMIC DNA]</scope>
</reference>
<evidence type="ECO:0000313" key="2">
    <source>
        <dbReference type="EMBL" id="CAK0798884.1"/>
    </source>
</evidence>
<feature type="compositionally biased region" description="Basic residues" evidence="1">
    <location>
        <begin position="98"/>
        <end position="111"/>
    </location>
</feature>